<dbReference type="InterPro" id="IPR013087">
    <property type="entry name" value="Znf_C2H2_type"/>
</dbReference>
<keyword evidence="3" id="KW-0862">Zinc</keyword>
<dbReference type="SMART" id="SM00980">
    <property type="entry name" value="THAP"/>
    <property type="match status" value="1"/>
</dbReference>
<proteinExistence type="predicted"/>
<evidence type="ECO:0000256" key="5">
    <source>
        <dbReference type="PROSITE-ProRule" id="PRU00309"/>
    </source>
</evidence>
<feature type="domain" description="THAP-type" evidence="7">
    <location>
        <begin position="1"/>
        <end position="90"/>
    </location>
</feature>
<evidence type="ECO:0000256" key="1">
    <source>
        <dbReference type="ARBA" id="ARBA00022723"/>
    </source>
</evidence>
<keyword evidence="2 5" id="KW-0863">Zinc-finger</keyword>
<dbReference type="Proteomes" id="UP000653454">
    <property type="component" value="Unassembled WGS sequence"/>
</dbReference>
<dbReference type="EMBL" id="CAJHNJ030000153">
    <property type="protein sequence ID" value="CAG9136676.1"/>
    <property type="molecule type" value="Genomic_DNA"/>
</dbReference>
<dbReference type="GO" id="GO:0003677">
    <property type="term" value="F:DNA binding"/>
    <property type="evidence" value="ECO:0007669"/>
    <property type="project" value="UniProtKB-UniRule"/>
</dbReference>
<feature type="compositionally biased region" description="Basic and acidic residues" evidence="6">
    <location>
        <begin position="249"/>
        <end position="261"/>
    </location>
</feature>
<feature type="region of interest" description="Disordered" evidence="6">
    <location>
        <begin position="237"/>
        <end position="278"/>
    </location>
</feature>
<dbReference type="GO" id="GO:0005634">
    <property type="term" value="C:nucleus"/>
    <property type="evidence" value="ECO:0007669"/>
    <property type="project" value="InterPro"/>
</dbReference>
<dbReference type="SUPFAM" id="SSF57716">
    <property type="entry name" value="Glucocorticoid receptor-like (DNA-binding domain)"/>
    <property type="match status" value="1"/>
</dbReference>
<name>A0A8S4G7P8_PLUXY</name>
<feature type="region of interest" description="Disordered" evidence="6">
    <location>
        <begin position="93"/>
        <end position="124"/>
    </location>
</feature>
<dbReference type="GO" id="GO:0008270">
    <property type="term" value="F:zinc ion binding"/>
    <property type="evidence" value="ECO:0007669"/>
    <property type="project" value="UniProtKB-KW"/>
</dbReference>
<evidence type="ECO:0000256" key="6">
    <source>
        <dbReference type="SAM" id="MobiDB-lite"/>
    </source>
</evidence>
<evidence type="ECO:0000313" key="8">
    <source>
        <dbReference type="EMBL" id="CAG9136676.1"/>
    </source>
</evidence>
<evidence type="ECO:0000259" key="7">
    <source>
        <dbReference type="PROSITE" id="PS50950"/>
    </source>
</evidence>
<organism evidence="8 9">
    <name type="scientific">Plutella xylostella</name>
    <name type="common">Diamondback moth</name>
    <name type="synonym">Plutella maculipennis</name>
    <dbReference type="NCBI Taxonomy" id="51655"/>
    <lineage>
        <taxon>Eukaryota</taxon>
        <taxon>Metazoa</taxon>
        <taxon>Ecdysozoa</taxon>
        <taxon>Arthropoda</taxon>
        <taxon>Hexapoda</taxon>
        <taxon>Insecta</taxon>
        <taxon>Pterygota</taxon>
        <taxon>Neoptera</taxon>
        <taxon>Endopterygota</taxon>
        <taxon>Lepidoptera</taxon>
        <taxon>Glossata</taxon>
        <taxon>Ditrysia</taxon>
        <taxon>Yponomeutoidea</taxon>
        <taxon>Plutellidae</taxon>
        <taxon>Plutella</taxon>
    </lineage>
</organism>
<dbReference type="PROSITE" id="PS50950">
    <property type="entry name" value="ZF_THAP"/>
    <property type="match status" value="1"/>
</dbReference>
<gene>
    <name evidence="8" type="ORF">PLXY2_LOCUS14907</name>
</gene>
<accession>A0A8S4G7P8</accession>
<dbReference type="Pfam" id="PF05485">
    <property type="entry name" value="THAP"/>
    <property type="match status" value="1"/>
</dbReference>
<sequence length="325" mass="36993">MKVSKGQCCKCASTVEDGVTLYRFPKPGLKNALRCELWAKFYAPDRNWASTELQNQLYSQHKMLCSKHFESSMFYDNNTKLVRHAVPNQSNCDIKVEKSSPNTPSPSPRPSEEQLTMEHYSDSEDKKPYEGIICICCMATENLEELFAQNNDYNSEYHDYASMIQSGLNIQLSAADGHSSICRTCADKVTEVVFFKQQILNTVSLLTSVNDSKLTQKSDEATKLKIHVKIEAIDSDDLTSGADDDDDDDKKAAVEHIEEKPAPNQKRKVGRPRKFPKTKMPYKIGAQDRICRECNLEFPNNLILKRHYNSHFPNFKCTVCLKKVL</sequence>
<evidence type="ECO:0000256" key="2">
    <source>
        <dbReference type="ARBA" id="ARBA00022771"/>
    </source>
</evidence>
<dbReference type="PROSITE" id="PS00028">
    <property type="entry name" value="ZINC_FINGER_C2H2_1"/>
    <property type="match status" value="1"/>
</dbReference>
<evidence type="ECO:0000256" key="4">
    <source>
        <dbReference type="ARBA" id="ARBA00023125"/>
    </source>
</evidence>
<dbReference type="InterPro" id="IPR006612">
    <property type="entry name" value="THAP_Znf"/>
</dbReference>
<feature type="compositionally biased region" description="Basic residues" evidence="6">
    <location>
        <begin position="265"/>
        <end position="277"/>
    </location>
</feature>
<dbReference type="AlphaFoldDB" id="A0A8S4G7P8"/>
<feature type="compositionally biased region" description="Acidic residues" evidence="6">
    <location>
        <begin position="237"/>
        <end position="248"/>
    </location>
</feature>
<evidence type="ECO:0000313" key="9">
    <source>
        <dbReference type="Proteomes" id="UP000653454"/>
    </source>
</evidence>
<keyword evidence="9" id="KW-1185">Reference proteome</keyword>
<keyword evidence="1" id="KW-0479">Metal-binding</keyword>
<keyword evidence="4 5" id="KW-0238">DNA-binding</keyword>
<dbReference type="InterPro" id="IPR012934">
    <property type="entry name" value="Znf_AD"/>
</dbReference>
<reference evidence="8" key="1">
    <citation type="submission" date="2020-11" db="EMBL/GenBank/DDBJ databases">
        <authorList>
            <person name="Whiteford S."/>
        </authorList>
    </citation>
    <scope>NUCLEOTIDE SEQUENCE</scope>
</reference>
<evidence type="ECO:0000256" key="3">
    <source>
        <dbReference type="ARBA" id="ARBA00022833"/>
    </source>
</evidence>
<protein>
    <submittedName>
        <fullName evidence="8">(diamondback moth) hypothetical protein</fullName>
    </submittedName>
</protein>
<dbReference type="Pfam" id="PF07776">
    <property type="entry name" value="zf-AD"/>
    <property type="match status" value="1"/>
</dbReference>
<comment type="caution">
    <text evidence="8">The sequence shown here is derived from an EMBL/GenBank/DDBJ whole genome shotgun (WGS) entry which is preliminary data.</text>
</comment>